<reference evidence="2" key="1">
    <citation type="journal article" date="2004" name="Nature">
        <title>Genome duplication in the teleost fish Tetraodon nigroviridis reveals the early vertebrate proto-karyotype.</title>
        <authorList>
            <person name="Jaillon O."/>
            <person name="Aury J.-M."/>
            <person name="Brunet F."/>
            <person name="Petit J.-L."/>
            <person name="Stange-Thomann N."/>
            <person name="Mauceli E."/>
            <person name="Bouneau L."/>
            <person name="Fischer C."/>
            <person name="Ozouf-Costaz C."/>
            <person name="Bernot A."/>
            <person name="Nicaud S."/>
            <person name="Jaffe D."/>
            <person name="Fisher S."/>
            <person name="Lutfalla G."/>
            <person name="Dossat C."/>
            <person name="Segurens B."/>
            <person name="Dasilva C."/>
            <person name="Salanoubat M."/>
            <person name="Levy M."/>
            <person name="Boudet N."/>
            <person name="Castellano S."/>
            <person name="Anthouard V."/>
            <person name="Jubin C."/>
            <person name="Castelli V."/>
            <person name="Katinka M."/>
            <person name="Vacherie B."/>
            <person name="Biemont C."/>
            <person name="Skalli Z."/>
            <person name="Cattolico L."/>
            <person name="Poulain J."/>
            <person name="De Berardinis V."/>
            <person name="Cruaud C."/>
            <person name="Duprat S."/>
            <person name="Brottier P."/>
            <person name="Coutanceau J.-P."/>
            <person name="Gouzy J."/>
            <person name="Parra G."/>
            <person name="Lardier G."/>
            <person name="Chapple C."/>
            <person name="McKernan K.J."/>
            <person name="McEwan P."/>
            <person name="Bosak S."/>
            <person name="Kellis M."/>
            <person name="Volff J.-N."/>
            <person name="Guigo R."/>
            <person name="Zody M.C."/>
            <person name="Mesirov J."/>
            <person name="Lindblad-Toh K."/>
            <person name="Birren B."/>
            <person name="Nusbaum C."/>
            <person name="Kahn D."/>
            <person name="Robinson-Rechavi M."/>
            <person name="Laudet V."/>
            <person name="Schachter V."/>
            <person name="Quetier F."/>
            <person name="Saurin W."/>
            <person name="Scarpelli C."/>
            <person name="Wincker P."/>
            <person name="Lander E.S."/>
            <person name="Weissenbach J."/>
            <person name="Roest Crollius H."/>
        </authorList>
    </citation>
    <scope>NUCLEOTIDE SEQUENCE [LARGE SCALE GENOMIC DNA]</scope>
</reference>
<feature type="compositionally biased region" description="Low complexity" evidence="1">
    <location>
        <begin position="47"/>
        <end position="60"/>
    </location>
</feature>
<sequence>MIHNNNTVPLGELESQHKEPVFRVQGRRQGSLVPSGLSGQVEERGHTGTTTTLPGFVTFSTKHRRL</sequence>
<gene>
    <name evidence="2" type="ORF">GSTENG00029070001</name>
</gene>
<proteinExistence type="predicted"/>
<name>Q4RTV9_TETNG</name>
<accession>Q4RTV9</accession>
<reference evidence="2" key="2">
    <citation type="submission" date="2004-02" db="EMBL/GenBank/DDBJ databases">
        <authorList>
            <consortium name="Genoscope"/>
            <consortium name="Whitehead Institute Centre for Genome Research"/>
        </authorList>
    </citation>
    <scope>NUCLEOTIDE SEQUENCE</scope>
</reference>
<dbReference type="KEGG" id="tng:GSTEN00029070G001"/>
<feature type="region of interest" description="Disordered" evidence="1">
    <location>
        <begin position="26"/>
        <end position="66"/>
    </location>
</feature>
<protein>
    <submittedName>
        <fullName evidence="2">(spotted green pufferfish) hypothetical protein</fullName>
    </submittedName>
</protein>
<comment type="caution">
    <text evidence="2">The sequence shown here is derived from an EMBL/GenBank/DDBJ whole genome shotgun (WGS) entry which is preliminary data.</text>
</comment>
<organism evidence="2">
    <name type="scientific">Tetraodon nigroviridis</name>
    <name type="common">Spotted green pufferfish</name>
    <name type="synonym">Chelonodon nigroviridis</name>
    <dbReference type="NCBI Taxonomy" id="99883"/>
    <lineage>
        <taxon>Eukaryota</taxon>
        <taxon>Metazoa</taxon>
        <taxon>Chordata</taxon>
        <taxon>Craniata</taxon>
        <taxon>Vertebrata</taxon>
        <taxon>Euteleostomi</taxon>
        <taxon>Actinopterygii</taxon>
        <taxon>Neopterygii</taxon>
        <taxon>Teleostei</taxon>
        <taxon>Neoteleostei</taxon>
        <taxon>Acanthomorphata</taxon>
        <taxon>Eupercaria</taxon>
        <taxon>Tetraodontiformes</taxon>
        <taxon>Tetradontoidea</taxon>
        <taxon>Tetraodontidae</taxon>
        <taxon>Tetraodon</taxon>
    </lineage>
</organism>
<evidence type="ECO:0000256" key="1">
    <source>
        <dbReference type="SAM" id="MobiDB-lite"/>
    </source>
</evidence>
<dbReference type="AlphaFoldDB" id="Q4RTV9"/>
<dbReference type="EMBL" id="CAAE01014996">
    <property type="protein sequence ID" value="CAG08173.1"/>
    <property type="molecule type" value="Genomic_DNA"/>
</dbReference>
<evidence type="ECO:0000313" key="2">
    <source>
        <dbReference type="EMBL" id="CAG08173.1"/>
    </source>
</evidence>